<evidence type="ECO:0000313" key="3">
    <source>
        <dbReference type="Proteomes" id="UP001195769"/>
    </source>
</evidence>
<dbReference type="Proteomes" id="UP001195769">
    <property type="component" value="Unassembled WGS sequence"/>
</dbReference>
<proteinExistence type="predicted"/>
<reference evidence="2" key="1">
    <citation type="journal article" date="2020" name="New Phytol.">
        <title>Comparative genomics reveals dynamic genome evolution in host specialist ectomycorrhizal fungi.</title>
        <authorList>
            <person name="Lofgren L.A."/>
            <person name="Nguyen N.H."/>
            <person name="Vilgalys R."/>
            <person name="Ruytinx J."/>
            <person name="Liao H.L."/>
            <person name="Branco S."/>
            <person name="Kuo A."/>
            <person name="LaButti K."/>
            <person name="Lipzen A."/>
            <person name="Andreopoulos W."/>
            <person name="Pangilinan J."/>
            <person name="Riley R."/>
            <person name="Hundley H."/>
            <person name="Na H."/>
            <person name="Barry K."/>
            <person name="Grigoriev I.V."/>
            <person name="Stajich J.E."/>
            <person name="Kennedy P.G."/>
        </authorList>
    </citation>
    <scope>NUCLEOTIDE SEQUENCE</scope>
    <source>
        <strain evidence="2">FC203</strain>
    </source>
</reference>
<evidence type="ECO:0000313" key="2">
    <source>
        <dbReference type="EMBL" id="KAG1908508.1"/>
    </source>
</evidence>
<gene>
    <name evidence="2" type="ORF">F5891DRAFT_17122</name>
</gene>
<dbReference type="InterPro" id="IPR002013">
    <property type="entry name" value="SAC_dom"/>
</dbReference>
<name>A0AAD4EPS7_9AGAM</name>
<comment type="caution">
    <text evidence="2">The sequence shown here is derived from an EMBL/GenBank/DDBJ whole genome shotgun (WGS) entry which is preliminary data.</text>
</comment>
<organism evidence="2 3">
    <name type="scientific">Suillus fuscotomentosus</name>
    <dbReference type="NCBI Taxonomy" id="1912939"/>
    <lineage>
        <taxon>Eukaryota</taxon>
        <taxon>Fungi</taxon>
        <taxon>Dikarya</taxon>
        <taxon>Basidiomycota</taxon>
        <taxon>Agaricomycotina</taxon>
        <taxon>Agaricomycetes</taxon>
        <taxon>Agaricomycetidae</taxon>
        <taxon>Boletales</taxon>
        <taxon>Suillineae</taxon>
        <taxon>Suillaceae</taxon>
        <taxon>Suillus</taxon>
    </lineage>
</organism>
<dbReference type="Pfam" id="PF02383">
    <property type="entry name" value="Syja_N"/>
    <property type="match status" value="1"/>
</dbReference>
<keyword evidence="3" id="KW-1185">Reference proteome</keyword>
<feature type="domain" description="SAC" evidence="1">
    <location>
        <begin position="39"/>
        <end position="90"/>
    </location>
</feature>
<protein>
    <recommendedName>
        <fullName evidence="1">SAC domain-containing protein</fullName>
    </recommendedName>
</protein>
<evidence type="ECO:0000259" key="1">
    <source>
        <dbReference type="Pfam" id="PF02383"/>
    </source>
</evidence>
<accession>A0AAD4EPS7</accession>
<dbReference type="GO" id="GO:0016791">
    <property type="term" value="F:phosphatase activity"/>
    <property type="evidence" value="ECO:0007669"/>
    <property type="project" value="InterPro"/>
</dbReference>
<dbReference type="GeneID" id="64665063"/>
<sequence>MVTRDLAGFVRIREVHRWVVHDCHIKAFCCGTSWWPLFIPLREHGDHKIDRPAEEQRLVNMFKQVDMSKNFYLSYSYDITSRLQNNHTKPKRFNGIPPPLASVVHG</sequence>
<dbReference type="EMBL" id="JABBWK010000001">
    <property type="protein sequence ID" value="KAG1908508.1"/>
    <property type="molecule type" value="Genomic_DNA"/>
</dbReference>
<dbReference type="AlphaFoldDB" id="A0AAD4EPS7"/>
<dbReference type="RefSeq" id="XP_041234083.1">
    <property type="nucleotide sequence ID" value="XM_041370765.1"/>
</dbReference>